<gene>
    <name evidence="3" type="primary">LOC112552638</name>
</gene>
<dbReference type="AlphaFoldDB" id="A0A8N1S5H7"/>
<name>A0A8N1S5H7_9HYME</name>
<protein>
    <submittedName>
        <fullName evidence="3">LOW QUALITY PROTEIN: uncharacterized protein LOC112552638</fullName>
    </submittedName>
</protein>
<dbReference type="Proteomes" id="UP000504615">
    <property type="component" value="Unplaced"/>
</dbReference>
<evidence type="ECO:0000313" key="2">
    <source>
        <dbReference type="Proteomes" id="UP000504615"/>
    </source>
</evidence>
<reference evidence="3" key="1">
    <citation type="submission" date="2025-08" db="UniProtKB">
        <authorList>
            <consortium name="RefSeq"/>
        </authorList>
    </citation>
    <scope>IDENTIFICATION</scope>
</reference>
<organism evidence="2 3">
    <name type="scientific">Pogonomyrmex barbatus</name>
    <name type="common">red harvester ant</name>
    <dbReference type="NCBI Taxonomy" id="144034"/>
    <lineage>
        <taxon>Eukaryota</taxon>
        <taxon>Metazoa</taxon>
        <taxon>Ecdysozoa</taxon>
        <taxon>Arthropoda</taxon>
        <taxon>Hexapoda</taxon>
        <taxon>Insecta</taxon>
        <taxon>Pterygota</taxon>
        <taxon>Neoptera</taxon>
        <taxon>Endopterygota</taxon>
        <taxon>Hymenoptera</taxon>
        <taxon>Apocrita</taxon>
        <taxon>Aculeata</taxon>
        <taxon>Formicoidea</taxon>
        <taxon>Formicidae</taxon>
        <taxon>Myrmicinae</taxon>
        <taxon>Pogonomyrmex</taxon>
    </lineage>
</organism>
<sequence>MSPGKLNVLRSRSSRHSRQGLAISPLSVFTSRPGDGGGKAHERVDDPPVEEPLAEGCQKYRAASTVVGIPGLALPCLRPLPCRSSPPSTSPSSYPLPEDATEGAVHSRWWKVWGLTHGLTTANPWMLVAAAAPCRAFHSETTTATAAADAAAAATAAAAAAAAAAAVAAAATTATVREGAAVTRWAGRTPGQTFQAHPDGETPPRRPAIGSPSVLTRL</sequence>
<dbReference type="GeneID" id="112552638"/>
<accession>A0A8N1S5H7</accession>
<keyword evidence="2" id="KW-1185">Reference proteome</keyword>
<dbReference type="RefSeq" id="XP_025074065.1">
    <property type="nucleotide sequence ID" value="XM_025218280.1"/>
</dbReference>
<evidence type="ECO:0000256" key="1">
    <source>
        <dbReference type="SAM" id="MobiDB-lite"/>
    </source>
</evidence>
<feature type="region of interest" description="Disordered" evidence="1">
    <location>
        <begin position="1"/>
        <end position="51"/>
    </location>
</feature>
<evidence type="ECO:0000313" key="3">
    <source>
        <dbReference type="RefSeq" id="XP_025074065.1"/>
    </source>
</evidence>
<dbReference type="OrthoDB" id="7701089at2759"/>
<proteinExistence type="predicted"/>
<feature type="region of interest" description="Disordered" evidence="1">
    <location>
        <begin position="185"/>
        <end position="218"/>
    </location>
</feature>